<gene>
    <name evidence="1" type="ORF">MRB53_005800</name>
</gene>
<dbReference type="EMBL" id="CM056810">
    <property type="protein sequence ID" value="KAJ8644052.1"/>
    <property type="molecule type" value="Genomic_DNA"/>
</dbReference>
<dbReference type="Proteomes" id="UP001234297">
    <property type="component" value="Chromosome 2"/>
</dbReference>
<evidence type="ECO:0000313" key="2">
    <source>
        <dbReference type="Proteomes" id="UP001234297"/>
    </source>
</evidence>
<organism evidence="1 2">
    <name type="scientific">Persea americana</name>
    <name type="common">Avocado</name>
    <dbReference type="NCBI Taxonomy" id="3435"/>
    <lineage>
        <taxon>Eukaryota</taxon>
        <taxon>Viridiplantae</taxon>
        <taxon>Streptophyta</taxon>
        <taxon>Embryophyta</taxon>
        <taxon>Tracheophyta</taxon>
        <taxon>Spermatophyta</taxon>
        <taxon>Magnoliopsida</taxon>
        <taxon>Magnoliidae</taxon>
        <taxon>Laurales</taxon>
        <taxon>Lauraceae</taxon>
        <taxon>Persea</taxon>
    </lineage>
</organism>
<comment type="caution">
    <text evidence="1">The sequence shown here is derived from an EMBL/GenBank/DDBJ whole genome shotgun (WGS) entry which is preliminary data.</text>
</comment>
<keyword evidence="2" id="KW-1185">Reference proteome</keyword>
<sequence>MTSQGPYGYGMNPLFSHGQSILQMPHRMHFSLLGHLPRNTLNQPAEVTPSFGATITNNYTNDSIQELASREFTGINF</sequence>
<name>A0ACC2ME31_PERAE</name>
<evidence type="ECO:0000313" key="1">
    <source>
        <dbReference type="EMBL" id="KAJ8644052.1"/>
    </source>
</evidence>
<accession>A0ACC2ME31</accession>
<protein>
    <submittedName>
        <fullName evidence="1">Uncharacterized protein</fullName>
    </submittedName>
</protein>
<proteinExistence type="predicted"/>
<reference evidence="1 2" key="1">
    <citation type="journal article" date="2022" name="Hortic Res">
        <title>A haplotype resolved chromosomal level avocado genome allows analysis of novel avocado genes.</title>
        <authorList>
            <person name="Nath O."/>
            <person name="Fletcher S.J."/>
            <person name="Hayward A."/>
            <person name="Shaw L.M."/>
            <person name="Masouleh A.K."/>
            <person name="Furtado A."/>
            <person name="Henry R.J."/>
            <person name="Mitter N."/>
        </authorList>
    </citation>
    <scope>NUCLEOTIDE SEQUENCE [LARGE SCALE GENOMIC DNA]</scope>
    <source>
        <strain evidence="2">cv. Hass</strain>
    </source>
</reference>